<evidence type="ECO:0000259" key="6">
    <source>
        <dbReference type="PROSITE" id="PS50262"/>
    </source>
</evidence>
<protein>
    <recommendedName>
        <fullName evidence="6">G-protein coupled receptors family 1 profile domain-containing protein</fullName>
    </recommendedName>
</protein>
<dbReference type="Proteomes" id="UP000053660">
    <property type="component" value="Unassembled WGS sequence"/>
</dbReference>
<sequence>MNLSEVVENETLVSTTPASCFFEPPPMIHIRFWLVTVFGSSVSFISIINNILLFYVFFTRKHHRMSHNLYLLLLAFFDIFVSMAYILLMSVNILMDYLVSPTLMQIWYSYMVPMITISHVAMTSSSFLIVCASFERYCLTVNSSILPFAQKNRKYIAAFAVFAGVVSKGTMCLEFEFYDIPECKGLMTQTQMGYTDLVTKTPYNVVWRFWYRNFVTIIAPFFILAYFNIRIVKELTRHTKMTVCHLAGKALVEQAKRKVILDYCSETHLHFEIVLKPA</sequence>
<feature type="transmembrane region" description="Helical" evidence="5">
    <location>
        <begin position="209"/>
        <end position="229"/>
    </location>
</feature>
<dbReference type="GO" id="GO:0004930">
    <property type="term" value="F:G protein-coupled receptor activity"/>
    <property type="evidence" value="ECO:0007669"/>
    <property type="project" value="InterPro"/>
</dbReference>
<dbReference type="PRINTS" id="PR00237">
    <property type="entry name" value="GPCRRHODOPSN"/>
</dbReference>
<dbReference type="InterPro" id="IPR000276">
    <property type="entry name" value="GPCR_Rhodpsn"/>
</dbReference>
<evidence type="ECO:0000313" key="8">
    <source>
        <dbReference type="Proteomes" id="UP000053660"/>
    </source>
</evidence>
<dbReference type="Gene3D" id="1.20.1070.10">
    <property type="entry name" value="Rhodopsin 7-helix transmembrane proteins"/>
    <property type="match status" value="1"/>
</dbReference>
<dbReference type="PANTHER" id="PTHR46709:SF2">
    <property type="entry name" value="G-PROTEIN COUPLED RECEPTORS FAMILY 1 PROFILE DOMAIN-CONTAINING PROTEIN"/>
    <property type="match status" value="1"/>
</dbReference>
<dbReference type="PROSITE" id="PS50262">
    <property type="entry name" value="G_PROTEIN_RECEP_F1_2"/>
    <property type="match status" value="1"/>
</dbReference>
<proteinExistence type="predicted"/>
<evidence type="ECO:0000256" key="1">
    <source>
        <dbReference type="ARBA" id="ARBA00004370"/>
    </source>
</evidence>
<feature type="transmembrane region" description="Helical" evidence="5">
    <location>
        <begin position="107"/>
        <end position="134"/>
    </location>
</feature>
<feature type="transmembrane region" description="Helical" evidence="5">
    <location>
        <begin position="70"/>
        <end position="95"/>
    </location>
</feature>
<name>A0A0B1TUD5_OESDE</name>
<gene>
    <name evidence="7" type="ORF">OESDEN_00287</name>
</gene>
<organism evidence="7 8">
    <name type="scientific">Oesophagostomum dentatum</name>
    <name type="common">Nodular worm</name>
    <dbReference type="NCBI Taxonomy" id="61180"/>
    <lineage>
        <taxon>Eukaryota</taxon>
        <taxon>Metazoa</taxon>
        <taxon>Ecdysozoa</taxon>
        <taxon>Nematoda</taxon>
        <taxon>Chromadorea</taxon>
        <taxon>Rhabditida</taxon>
        <taxon>Rhabditina</taxon>
        <taxon>Rhabditomorpha</taxon>
        <taxon>Strongyloidea</taxon>
        <taxon>Strongylidae</taxon>
        <taxon>Oesophagostomum</taxon>
    </lineage>
</organism>
<feature type="domain" description="G-protein coupled receptors family 1 profile" evidence="6">
    <location>
        <begin position="49"/>
        <end position="278"/>
    </location>
</feature>
<keyword evidence="2 5" id="KW-0812">Transmembrane</keyword>
<evidence type="ECO:0000256" key="2">
    <source>
        <dbReference type="ARBA" id="ARBA00022692"/>
    </source>
</evidence>
<feature type="transmembrane region" description="Helical" evidence="5">
    <location>
        <begin position="155"/>
        <end position="178"/>
    </location>
</feature>
<evidence type="ECO:0000313" key="7">
    <source>
        <dbReference type="EMBL" id="KHJ99731.1"/>
    </source>
</evidence>
<keyword evidence="8" id="KW-1185">Reference proteome</keyword>
<accession>A0A0B1TUD5</accession>
<keyword evidence="4 5" id="KW-0472">Membrane</keyword>
<comment type="subcellular location">
    <subcellularLocation>
        <location evidence="1">Membrane</location>
    </subcellularLocation>
</comment>
<dbReference type="GO" id="GO:0016020">
    <property type="term" value="C:membrane"/>
    <property type="evidence" value="ECO:0007669"/>
    <property type="project" value="UniProtKB-SubCell"/>
</dbReference>
<dbReference type="OrthoDB" id="5857538at2759"/>
<dbReference type="AlphaFoldDB" id="A0A0B1TUD5"/>
<dbReference type="InterPro" id="IPR017452">
    <property type="entry name" value="GPCR_Rhodpsn_7TM"/>
</dbReference>
<feature type="non-terminal residue" evidence="7">
    <location>
        <position position="278"/>
    </location>
</feature>
<feature type="transmembrane region" description="Helical" evidence="5">
    <location>
        <begin position="32"/>
        <end position="58"/>
    </location>
</feature>
<dbReference type="PANTHER" id="PTHR46709">
    <property type="entry name" value="PROTEIN CBG23488-RELATED"/>
    <property type="match status" value="1"/>
</dbReference>
<dbReference type="Pfam" id="PF00001">
    <property type="entry name" value="7tm_1"/>
    <property type="match status" value="1"/>
</dbReference>
<keyword evidence="3 5" id="KW-1133">Transmembrane helix</keyword>
<evidence type="ECO:0000256" key="4">
    <source>
        <dbReference type="ARBA" id="ARBA00023136"/>
    </source>
</evidence>
<evidence type="ECO:0000256" key="5">
    <source>
        <dbReference type="SAM" id="Phobius"/>
    </source>
</evidence>
<dbReference type="SUPFAM" id="SSF81321">
    <property type="entry name" value="Family A G protein-coupled receptor-like"/>
    <property type="match status" value="1"/>
</dbReference>
<reference evidence="7 8" key="1">
    <citation type="submission" date="2014-03" db="EMBL/GenBank/DDBJ databases">
        <title>Draft genome of the hookworm Oesophagostomum dentatum.</title>
        <authorList>
            <person name="Mitreva M."/>
        </authorList>
    </citation>
    <scope>NUCLEOTIDE SEQUENCE [LARGE SCALE GENOMIC DNA]</scope>
    <source>
        <strain evidence="7 8">OD-Hann</strain>
    </source>
</reference>
<evidence type="ECO:0000256" key="3">
    <source>
        <dbReference type="ARBA" id="ARBA00022989"/>
    </source>
</evidence>
<dbReference type="EMBL" id="KN549207">
    <property type="protein sequence ID" value="KHJ99731.1"/>
    <property type="molecule type" value="Genomic_DNA"/>
</dbReference>